<keyword evidence="2" id="KW-1185">Reference proteome</keyword>
<evidence type="ECO:0000313" key="1">
    <source>
        <dbReference type="EMBL" id="VUZ47341.1"/>
    </source>
</evidence>
<evidence type="ECO:0000313" key="2">
    <source>
        <dbReference type="Proteomes" id="UP000321570"/>
    </source>
</evidence>
<dbReference type="AlphaFoldDB" id="A0A564YJ87"/>
<dbReference type="Gene3D" id="2.30.29.30">
    <property type="entry name" value="Pleckstrin-homology domain (PH domain)/Phosphotyrosine-binding domain (PTB)"/>
    <property type="match status" value="1"/>
</dbReference>
<reference evidence="1 2" key="1">
    <citation type="submission" date="2019-07" db="EMBL/GenBank/DDBJ databases">
        <authorList>
            <person name="Jastrzebski P J."/>
            <person name="Paukszto L."/>
            <person name="Jastrzebski P J."/>
        </authorList>
    </citation>
    <scope>NUCLEOTIDE SEQUENCE [LARGE SCALE GENOMIC DNA]</scope>
    <source>
        <strain evidence="1 2">WMS-il1</strain>
    </source>
</reference>
<accession>A0A564YJ87</accession>
<dbReference type="SUPFAM" id="SSF50729">
    <property type="entry name" value="PH domain-like"/>
    <property type="match status" value="1"/>
</dbReference>
<evidence type="ECO:0008006" key="3">
    <source>
        <dbReference type="Google" id="ProtNLM"/>
    </source>
</evidence>
<organism evidence="1 2">
    <name type="scientific">Hymenolepis diminuta</name>
    <name type="common">Rat tapeworm</name>
    <dbReference type="NCBI Taxonomy" id="6216"/>
    <lineage>
        <taxon>Eukaryota</taxon>
        <taxon>Metazoa</taxon>
        <taxon>Spiralia</taxon>
        <taxon>Lophotrochozoa</taxon>
        <taxon>Platyhelminthes</taxon>
        <taxon>Cestoda</taxon>
        <taxon>Eucestoda</taxon>
        <taxon>Cyclophyllidea</taxon>
        <taxon>Hymenolepididae</taxon>
        <taxon>Hymenolepis</taxon>
    </lineage>
</organism>
<gene>
    <name evidence="1" type="ORF">WMSIL1_LOCUS6932</name>
</gene>
<dbReference type="InterPro" id="IPR011993">
    <property type="entry name" value="PH-like_dom_sf"/>
</dbReference>
<sequence>MGRRYTYPFIFSPLKFRNRKDCNSFPSNLTENATLLGIVDVPSRHGNEICFYASLLIKKLNEAQSRKAELVKLIVDEDGIITKDKNNNIQLKYHFEDLTYVWVHPDESRTLGIICTFKTLDSPNPVSRFTAFRMPSKAKKFAYRLQHIYCNYMDGMHRKASFLSIIMDDIRIPEAPERKCSDPARIEIYRALMRTRYPELPPQRCNSPVEGLHSNEVSYQLGNNAPLHPYLAQDISKEMENHSENTFINFKSP</sequence>
<dbReference type="EMBL" id="CABIJS010000233">
    <property type="protein sequence ID" value="VUZ47341.1"/>
    <property type="molecule type" value="Genomic_DNA"/>
</dbReference>
<dbReference type="CDD" id="cd00934">
    <property type="entry name" value="PTB"/>
    <property type="match status" value="1"/>
</dbReference>
<proteinExistence type="predicted"/>
<dbReference type="Proteomes" id="UP000321570">
    <property type="component" value="Unassembled WGS sequence"/>
</dbReference>
<protein>
    <recommendedName>
        <fullName evidence="3">PID domain-containing protein</fullName>
    </recommendedName>
</protein>
<name>A0A564YJ87_HYMDI</name>